<name>A0A9N8Z849_9GLOM</name>
<proteinExistence type="predicted"/>
<organism evidence="2 3">
    <name type="scientific">Ambispora gerdemannii</name>
    <dbReference type="NCBI Taxonomy" id="144530"/>
    <lineage>
        <taxon>Eukaryota</taxon>
        <taxon>Fungi</taxon>
        <taxon>Fungi incertae sedis</taxon>
        <taxon>Mucoromycota</taxon>
        <taxon>Glomeromycotina</taxon>
        <taxon>Glomeromycetes</taxon>
        <taxon>Archaeosporales</taxon>
        <taxon>Ambisporaceae</taxon>
        <taxon>Ambispora</taxon>
    </lineage>
</organism>
<feature type="chain" id="PRO_5040324760" evidence="1">
    <location>
        <begin position="22"/>
        <end position="82"/>
    </location>
</feature>
<evidence type="ECO:0000256" key="1">
    <source>
        <dbReference type="SAM" id="SignalP"/>
    </source>
</evidence>
<gene>
    <name evidence="2" type="ORF">AGERDE_LOCUS2792</name>
</gene>
<accession>A0A9N8Z849</accession>
<dbReference type="AlphaFoldDB" id="A0A9N8Z849"/>
<feature type="signal peptide" evidence="1">
    <location>
        <begin position="1"/>
        <end position="21"/>
    </location>
</feature>
<reference evidence="2" key="1">
    <citation type="submission" date="2021-06" db="EMBL/GenBank/DDBJ databases">
        <authorList>
            <person name="Kallberg Y."/>
            <person name="Tangrot J."/>
            <person name="Rosling A."/>
        </authorList>
    </citation>
    <scope>NUCLEOTIDE SEQUENCE</scope>
    <source>
        <strain evidence="2">MT106</strain>
    </source>
</reference>
<evidence type="ECO:0000313" key="2">
    <source>
        <dbReference type="EMBL" id="CAG8472151.1"/>
    </source>
</evidence>
<dbReference type="OrthoDB" id="10013825at2759"/>
<evidence type="ECO:0000313" key="3">
    <source>
        <dbReference type="Proteomes" id="UP000789831"/>
    </source>
</evidence>
<comment type="caution">
    <text evidence="2">The sequence shown here is derived from an EMBL/GenBank/DDBJ whole genome shotgun (WGS) entry which is preliminary data.</text>
</comment>
<keyword evidence="1" id="KW-0732">Signal</keyword>
<keyword evidence="3" id="KW-1185">Reference proteome</keyword>
<protein>
    <submittedName>
        <fullName evidence="2">9202_t:CDS:1</fullName>
    </submittedName>
</protein>
<dbReference type="EMBL" id="CAJVPL010000246">
    <property type="protein sequence ID" value="CAG8472151.1"/>
    <property type="molecule type" value="Genomic_DNA"/>
</dbReference>
<sequence>MYTKITAKLFFILLLVSFVLSAPAPQNTDQYKNLIGKTLVLNGHTDPQGVPRSQLVYEHQLPPYHRLRYPDTYVTLEYDPDR</sequence>
<dbReference type="Proteomes" id="UP000789831">
    <property type="component" value="Unassembled WGS sequence"/>
</dbReference>